<organism evidence="6 7">
    <name type="scientific">Paenibacillus turicensis</name>
    <dbReference type="NCBI Taxonomy" id="160487"/>
    <lineage>
        <taxon>Bacteria</taxon>
        <taxon>Bacillati</taxon>
        <taxon>Bacillota</taxon>
        <taxon>Bacilli</taxon>
        <taxon>Bacillales</taxon>
        <taxon>Paenibacillaceae</taxon>
        <taxon>Paenibacillus</taxon>
    </lineage>
</organism>
<dbReference type="GO" id="GO:0004563">
    <property type="term" value="F:beta-N-acetylhexosaminidase activity"/>
    <property type="evidence" value="ECO:0007669"/>
    <property type="project" value="UniProtKB-EC"/>
</dbReference>
<dbReference type="Gene3D" id="3.20.20.80">
    <property type="entry name" value="Glycosidases"/>
    <property type="match status" value="1"/>
</dbReference>
<protein>
    <submittedName>
        <fullName evidence="6">Hexosaminidase</fullName>
        <ecNumber evidence="6">3.2.1.52</ecNumber>
    </submittedName>
</protein>
<dbReference type="SUPFAM" id="SSF55545">
    <property type="entry name" value="beta-N-acetylhexosaminidase-like domain"/>
    <property type="match status" value="1"/>
</dbReference>
<dbReference type="Pfam" id="PF00728">
    <property type="entry name" value="Glyco_hydro_20"/>
    <property type="match status" value="1"/>
</dbReference>
<dbReference type="SUPFAM" id="SSF49785">
    <property type="entry name" value="Galactose-binding domain-like"/>
    <property type="match status" value="3"/>
</dbReference>
<dbReference type="PROSITE" id="PS50022">
    <property type="entry name" value="FA58C_3"/>
    <property type="match status" value="3"/>
</dbReference>
<dbReference type="PANTHER" id="PTHR43678">
    <property type="entry name" value="PUTATIVE (AFU_ORTHOLOGUE AFUA_2G00640)-RELATED"/>
    <property type="match status" value="1"/>
</dbReference>
<dbReference type="Proteomes" id="UP001519272">
    <property type="component" value="Unassembled WGS sequence"/>
</dbReference>
<evidence type="ECO:0000256" key="1">
    <source>
        <dbReference type="ARBA" id="ARBA00006285"/>
    </source>
</evidence>
<dbReference type="InterPro" id="IPR052764">
    <property type="entry name" value="GH20_Enzymes"/>
</dbReference>
<dbReference type="Gene3D" id="3.30.379.10">
    <property type="entry name" value="Chitobiase/beta-hexosaminidase domain 2-like"/>
    <property type="match status" value="1"/>
</dbReference>
<dbReference type="Gene3D" id="2.60.120.260">
    <property type="entry name" value="Galactose-binding domain-like"/>
    <property type="match status" value="3"/>
</dbReference>
<dbReference type="InterPro" id="IPR015882">
    <property type="entry name" value="HEX_bac_N"/>
</dbReference>
<evidence type="ECO:0000256" key="4">
    <source>
        <dbReference type="SAM" id="SignalP"/>
    </source>
</evidence>
<evidence type="ECO:0000256" key="2">
    <source>
        <dbReference type="ARBA" id="ARBA00022801"/>
    </source>
</evidence>
<dbReference type="PANTHER" id="PTHR43678:SF1">
    <property type="entry name" value="BETA-N-ACETYLHEXOSAMINIDASE"/>
    <property type="match status" value="1"/>
</dbReference>
<accession>A0ABS4FZ14</accession>
<dbReference type="InterPro" id="IPR000421">
    <property type="entry name" value="FA58C"/>
</dbReference>
<dbReference type="InterPro" id="IPR008979">
    <property type="entry name" value="Galactose-bd-like_sf"/>
</dbReference>
<evidence type="ECO:0000256" key="3">
    <source>
        <dbReference type="ARBA" id="ARBA00023295"/>
    </source>
</evidence>
<keyword evidence="7" id="KW-1185">Reference proteome</keyword>
<dbReference type="EC" id="3.2.1.52" evidence="6"/>
<dbReference type="InterPro" id="IPR025705">
    <property type="entry name" value="Beta_hexosaminidase_sua/sub"/>
</dbReference>
<gene>
    <name evidence="6" type="ORF">J2Z32_004405</name>
</gene>
<dbReference type="Pfam" id="PF00754">
    <property type="entry name" value="F5_F8_type_C"/>
    <property type="match status" value="3"/>
</dbReference>
<reference evidence="6 7" key="1">
    <citation type="submission" date="2021-03" db="EMBL/GenBank/DDBJ databases">
        <title>Genomic Encyclopedia of Type Strains, Phase IV (KMG-IV): sequencing the most valuable type-strain genomes for metagenomic binning, comparative biology and taxonomic classification.</title>
        <authorList>
            <person name="Goeker M."/>
        </authorList>
    </citation>
    <scope>NUCLEOTIDE SEQUENCE [LARGE SCALE GENOMIC DNA]</scope>
    <source>
        <strain evidence="6 7">DSM 14349</strain>
    </source>
</reference>
<dbReference type="EMBL" id="JAGGKG010000032">
    <property type="protein sequence ID" value="MBP1907724.1"/>
    <property type="molecule type" value="Genomic_DNA"/>
</dbReference>
<dbReference type="PRINTS" id="PR00738">
    <property type="entry name" value="GLHYDRLASE20"/>
</dbReference>
<dbReference type="CDD" id="cd06564">
    <property type="entry name" value="GH20_DspB_LnbB-like"/>
    <property type="match status" value="1"/>
</dbReference>
<comment type="caution">
    <text evidence="6">The sequence shown here is derived from an EMBL/GenBank/DDBJ whole genome shotgun (WGS) entry which is preliminary data.</text>
</comment>
<feature type="chain" id="PRO_5045406344" evidence="4">
    <location>
        <begin position="30"/>
        <end position="911"/>
    </location>
</feature>
<name>A0ABS4FZ14_9BACL</name>
<evidence type="ECO:0000313" key="7">
    <source>
        <dbReference type="Proteomes" id="UP001519272"/>
    </source>
</evidence>
<feature type="domain" description="F5/8 type C" evidence="5">
    <location>
        <begin position="640"/>
        <end position="787"/>
    </location>
</feature>
<dbReference type="SUPFAM" id="SSF51445">
    <property type="entry name" value="(Trans)glycosidases"/>
    <property type="match status" value="1"/>
</dbReference>
<feature type="domain" description="F5/8 type C" evidence="5">
    <location>
        <begin position="794"/>
        <end position="911"/>
    </location>
</feature>
<dbReference type="InterPro" id="IPR029018">
    <property type="entry name" value="Hex-like_dom2"/>
</dbReference>
<comment type="similarity">
    <text evidence="1">Belongs to the glycosyl hydrolase 20 family.</text>
</comment>
<dbReference type="InterPro" id="IPR017853">
    <property type="entry name" value="GH"/>
</dbReference>
<evidence type="ECO:0000259" key="5">
    <source>
        <dbReference type="PROSITE" id="PS50022"/>
    </source>
</evidence>
<keyword evidence="2 6" id="KW-0378">Hydrolase</keyword>
<keyword evidence="3 6" id="KW-0326">Glycosidase</keyword>
<keyword evidence="4" id="KW-0732">Signal</keyword>
<feature type="signal peptide" evidence="4">
    <location>
        <begin position="1"/>
        <end position="29"/>
    </location>
</feature>
<proteinExistence type="inferred from homology"/>
<sequence length="911" mass="101929">MRFLKTQHCFKILLAFTLLIWGMPLSASADSKVDNLSNTTTNTALNTIPAIQSWSSVVGHYEFDSNVRIVVQERYADQLSPIATTLTQDLRALTGLEIPVIKGSKGQKGDIILTMGANEAQFVHDGYNMVVSDTVEINGQNSSGVFYGTRTLLQLLKQSWVIPHGTAKDWAVYPERTFMLDNGRKFYSMDFLKNTIREISYLKYNYFHMHFSDNEGFRIESDQHPEIVSKDGFLTKEQVKELIEFAAQYNITIIPEIDMPGHMGQILSQHPDLQLTDINGAKKSDYIDLSLDKSYTLLQEILEEYLALFPGPYFHIGADEYLRDDKYAQYPQMHDYAINHYGANAEPRDTFLGFINWANDIIQKAGKTTRIWNDGLQDSKITPVSTQIQVQHWTNKYLSPQELIERGYTLINANSKATYYVMGMLQSRPDNKAVYEGFTATTFRDGTKLKERHPQFLGSSLQVWADFPDAETPEQVVLGTESTMRIIAQKNWGSPLLTPTYTAFMPVIGAVGNAPGYTGDNGFVNNNNLMLNKKATSSKNESKLLTADKAMDGEGYNTRWSSGPVQTAWLQADLGGFYDINELAIRWHEQAYAQSFRVQTSMDGKTWSNVYSTTAGKGGVERIQGLASKGRYIRLTGLVPADSNLGYSIYEIQAYGSSPDLALGKAAKASSIEKKTSFSGELVTDGRANTRWSSEQSDKQWVQVDLGQAYRIEGLQLNWQNAYAKAYQIQVSDDAKTWKNIYSTSAGKGGVEQIKASGTGRYVRLNATKRVNAKWGYSLFNMQVFGSDLAKGKATTASSNSNVSTKPSFATDGNDTTLWTSSAEETKWLQVDLEAKTNMNRIVLDWGKLAPTAYQLQISNDGTSWTTIFNANDNDRSINDINNLSLNARYVRVVSNDEQTISLRSLQVFGQ</sequence>
<evidence type="ECO:0000313" key="6">
    <source>
        <dbReference type="EMBL" id="MBP1907724.1"/>
    </source>
</evidence>
<dbReference type="Pfam" id="PF02838">
    <property type="entry name" value="Glyco_hydro_20b"/>
    <property type="match status" value="1"/>
</dbReference>
<dbReference type="InterPro" id="IPR015883">
    <property type="entry name" value="Glyco_hydro_20_cat"/>
</dbReference>
<feature type="domain" description="F5/8 type C" evidence="5">
    <location>
        <begin position="516"/>
        <end position="635"/>
    </location>
</feature>